<protein>
    <submittedName>
        <fullName evidence="1">Uncharacterized protein</fullName>
    </submittedName>
</protein>
<gene>
    <name evidence="1" type="ORF">PS870_05234</name>
</gene>
<reference evidence="1 2" key="1">
    <citation type="submission" date="2019-09" db="EMBL/GenBank/DDBJ databases">
        <authorList>
            <person name="Chandra G."/>
            <person name="Truman W A."/>
        </authorList>
    </citation>
    <scope>NUCLEOTIDE SEQUENCE [LARGE SCALE GENOMIC DNA]</scope>
    <source>
        <strain evidence="1">PS870</strain>
    </source>
</reference>
<dbReference type="AlphaFoldDB" id="A0A5E7PJ41"/>
<organism evidence="1 2">
    <name type="scientific">Pseudomonas fluorescens</name>
    <dbReference type="NCBI Taxonomy" id="294"/>
    <lineage>
        <taxon>Bacteria</taxon>
        <taxon>Pseudomonadati</taxon>
        <taxon>Pseudomonadota</taxon>
        <taxon>Gammaproteobacteria</taxon>
        <taxon>Pseudomonadales</taxon>
        <taxon>Pseudomonadaceae</taxon>
        <taxon>Pseudomonas</taxon>
    </lineage>
</organism>
<accession>A0A5E7PJ41</accession>
<dbReference type="Proteomes" id="UP000349468">
    <property type="component" value="Unassembled WGS sequence"/>
</dbReference>
<sequence length="32" mass="3752">MAPRYALYCSDSRDKVPGDKRIAGYYSFNLMY</sequence>
<dbReference type="EMBL" id="CABVIK010000020">
    <property type="protein sequence ID" value="VVP49451.1"/>
    <property type="molecule type" value="Genomic_DNA"/>
</dbReference>
<evidence type="ECO:0000313" key="2">
    <source>
        <dbReference type="Proteomes" id="UP000349468"/>
    </source>
</evidence>
<name>A0A5E7PJ41_PSEFL</name>
<proteinExistence type="predicted"/>
<evidence type="ECO:0000313" key="1">
    <source>
        <dbReference type="EMBL" id="VVP49451.1"/>
    </source>
</evidence>